<reference evidence="3 4" key="1">
    <citation type="journal article" date="2015" name="Stand. Genomic Sci.">
        <title>Genomic Encyclopedia of Bacterial and Archaeal Type Strains, Phase III: the genomes of soil and plant-associated and newly described type strains.</title>
        <authorList>
            <person name="Whitman W.B."/>
            <person name="Woyke T."/>
            <person name="Klenk H.P."/>
            <person name="Zhou Y."/>
            <person name="Lilburn T.G."/>
            <person name="Beck B.J."/>
            <person name="De Vos P."/>
            <person name="Vandamme P."/>
            <person name="Eisen J.A."/>
            <person name="Garrity G."/>
            <person name="Hugenholtz P."/>
            <person name="Kyrpides N.C."/>
        </authorList>
    </citation>
    <scope>NUCLEOTIDE SEQUENCE [LARGE SCALE GENOMIC DNA]</scope>
    <source>
        <strain evidence="3 4">VKM Ac-2540</strain>
    </source>
</reference>
<dbReference type="SUPFAM" id="SSF55961">
    <property type="entry name" value="Bet v1-like"/>
    <property type="match status" value="1"/>
</dbReference>
<sequence length="142" mass="15840">MIEPLVVEFDVDASVPHAFDVWTRKCASWWPTSHTVSGDPSAITFEPLPGGRIVETGPDGAEHLWGEVLDWEPPGRLRFVWHLFFDRSEATEVEITFNPRGDGTVVRLEQTGWDNLGPAGRPRRDRTGAAWAAITSRYVAAL</sequence>
<evidence type="ECO:0000256" key="1">
    <source>
        <dbReference type="ARBA" id="ARBA00006817"/>
    </source>
</evidence>
<evidence type="ECO:0000313" key="4">
    <source>
        <dbReference type="Proteomes" id="UP000292027"/>
    </source>
</evidence>
<feature type="domain" description="Activator of Hsp90 ATPase homologue 1/2-like C-terminal" evidence="2">
    <location>
        <begin position="13"/>
        <end position="116"/>
    </location>
</feature>
<dbReference type="InterPro" id="IPR013538">
    <property type="entry name" value="ASHA1/2-like_C"/>
</dbReference>
<dbReference type="Pfam" id="PF08327">
    <property type="entry name" value="AHSA1"/>
    <property type="match status" value="1"/>
</dbReference>
<keyword evidence="4" id="KW-1185">Reference proteome</keyword>
<dbReference type="Gene3D" id="3.30.530.20">
    <property type="match status" value="1"/>
</dbReference>
<comment type="similarity">
    <text evidence="1">Belongs to the AHA1 family.</text>
</comment>
<protein>
    <submittedName>
        <fullName evidence="3">Uncharacterized protein YndB with AHSA1/START domain</fullName>
    </submittedName>
</protein>
<dbReference type="Proteomes" id="UP000292027">
    <property type="component" value="Unassembled WGS sequence"/>
</dbReference>
<name>A0A4Q7WM08_9ACTN</name>
<gene>
    <name evidence="3" type="ORF">EV645_6280</name>
</gene>
<dbReference type="EMBL" id="SHKR01000015">
    <property type="protein sequence ID" value="RZU11122.1"/>
    <property type="molecule type" value="Genomic_DNA"/>
</dbReference>
<dbReference type="AlphaFoldDB" id="A0A4Q7WM08"/>
<comment type="caution">
    <text evidence="3">The sequence shown here is derived from an EMBL/GenBank/DDBJ whole genome shotgun (WGS) entry which is preliminary data.</text>
</comment>
<dbReference type="InterPro" id="IPR023393">
    <property type="entry name" value="START-like_dom_sf"/>
</dbReference>
<proteinExistence type="inferred from homology"/>
<accession>A0A4Q7WM08</accession>
<evidence type="ECO:0000313" key="3">
    <source>
        <dbReference type="EMBL" id="RZU11122.1"/>
    </source>
</evidence>
<evidence type="ECO:0000259" key="2">
    <source>
        <dbReference type="Pfam" id="PF08327"/>
    </source>
</evidence>
<dbReference type="RefSeq" id="WP_130447607.1">
    <property type="nucleotide sequence ID" value="NZ_SHKR01000015.1"/>
</dbReference>
<dbReference type="OrthoDB" id="9798201at2"/>
<organism evidence="3 4">
    <name type="scientific">Kribbella rubisoli</name>
    <dbReference type="NCBI Taxonomy" id="3075929"/>
    <lineage>
        <taxon>Bacteria</taxon>
        <taxon>Bacillati</taxon>
        <taxon>Actinomycetota</taxon>
        <taxon>Actinomycetes</taxon>
        <taxon>Propionibacteriales</taxon>
        <taxon>Kribbellaceae</taxon>
        <taxon>Kribbella</taxon>
    </lineage>
</organism>